<name>A0A5A7SXE2_CUCMM</name>
<reference evidence="2 3" key="1">
    <citation type="submission" date="2019-08" db="EMBL/GenBank/DDBJ databases">
        <title>Draft genome sequences of two oriental melons (Cucumis melo L. var makuwa).</title>
        <authorList>
            <person name="Kwon S.-Y."/>
        </authorList>
    </citation>
    <scope>NUCLEOTIDE SEQUENCE [LARGE SCALE GENOMIC DNA]</scope>
    <source>
        <strain evidence="3">cv. SW 3</strain>
        <tissue evidence="2">Leaf</tissue>
    </source>
</reference>
<organism evidence="2 3">
    <name type="scientific">Cucumis melo var. makuwa</name>
    <name type="common">Oriental melon</name>
    <dbReference type="NCBI Taxonomy" id="1194695"/>
    <lineage>
        <taxon>Eukaryota</taxon>
        <taxon>Viridiplantae</taxon>
        <taxon>Streptophyta</taxon>
        <taxon>Embryophyta</taxon>
        <taxon>Tracheophyta</taxon>
        <taxon>Spermatophyta</taxon>
        <taxon>Magnoliopsida</taxon>
        <taxon>eudicotyledons</taxon>
        <taxon>Gunneridae</taxon>
        <taxon>Pentapetalae</taxon>
        <taxon>rosids</taxon>
        <taxon>fabids</taxon>
        <taxon>Cucurbitales</taxon>
        <taxon>Cucurbitaceae</taxon>
        <taxon>Benincaseae</taxon>
        <taxon>Cucumis</taxon>
    </lineage>
</organism>
<dbReference type="Proteomes" id="UP000321393">
    <property type="component" value="Unassembled WGS sequence"/>
</dbReference>
<evidence type="ECO:0000313" key="3">
    <source>
        <dbReference type="Proteomes" id="UP000321393"/>
    </source>
</evidence>
<dbReference type="AlphaFoldDB" id="A0A5A7SXE2"/>
<dbReference type="OrthoDB" id="696117at2759"/>
<gene>
    <name evidence="2" type="ORF">E6C27_scaffold228G00700</name>
</gene>
<feature type="region of interest" description="Disordered" evidence="1">
    <location>
        <begin position="84"/>
        <end position="154"/>
    </location>
</feature>
<feature type="compositionally biased region" description="Basic and acidic residues" evidence="1">
    <location>
        <begin position="108"/>
        <end position="128"/>
    </location>
</feature>
<proteinExistence type="predicted"/>
<protein>
    <submittedName>
        <fullName evidence="2">Glutamic acid-rich protein</fullName>
    </submittedName>
</protein>
<evidence type="ECO:0000313" key="2">
    <source>
        <dbReference type="EMBL" id="KAA0035278.1"/>
    </source>
</evidence>
<feature type="compositionally biased region" description="Basic and acidic residues" evidence="1">
    <location>
        <begin position="84"/>
        <end position="102"/>
    </location>
</feature>
<dbReference type="EMBL" id="SSTE01020126">
    <property type="protein sequence ID" value="KAA0035278.1"/>
    <property type="molecule type" value="Genomic_DNA"/>
</dbReference>
<comment type="caution">
    <text evidence="2">The sequence shown here is derived from an EMBL/GenBank/DDBJ whole genome shotgun (WGS) entry which is preliminary data.</text>
</comment>
<accession>A0A5A7SXE2</accession>
<evidence type="ECO:0000256" key="1">
    <source>
        <dbReference type="SAM" id="MobiDB-lite"/>
    </source>
</evidence>
<feature type="region of interest" description="Disordered" evidence="1">
    <location>
        <begin position="40"/>
        <end position="72"/>
    </location>
</feature>
<sequence>MDKKQVCNIVFETVSGSAHGSFFVARGFARSQGARLKAQGSCRRGSAHGSFSRGSAHGLDGRGSAHGSRRASDPFNELKQLHKELKSSRSVHADKKDSSVSEKKKRPDSKDRTTDKTSLRVKFDDEQIGKTTMENGGNGNLEDVSGKRKGGGLKIEIEDKPSGKVEMDVESSDVVALLGSLLRFENNVAKGKSRKKLEDKKSLGDVKE</sequence>